<evidence type="ECO:0000313" key="4">
    <source>
        <dbReference type="Proteomes" id="UP000784294"/>
    </source>
</evidence>
<dbReference type="AlphaFoldDB" id="A0A3S5BCL7"/>
<reference evidence="3" key="1">
    <citation type="submission" date="2018-11" db="EMBL/GenBank/DDBJ databases">
        <authorList>
            <consortium name="Pathogen Informatics"/>
        </authorList>
    </citation>
    <scope>NUCLEOTIDE SEQUENCE</scope>
</reference>
<organism evidence="3 4">
    <name type="scientific">Protopolystoma xenopodis</name>
    <dbReference type="NCBI Taxonomy" id="117903"/>
    <lineage>
        <taxon>Eukaryota</taxon>
        <taxon>Metazoa</taxon>
        <taxon>Spiralia</taxon>
        <taxon>Lophotrochozoa</taxon>
        <taxon>Platyhelminthes</taxon>
        <taxon>Monogenea</taxon>
        <taxon>Polyopisthocotylea</taxon>
        <taxon>Polystomatidea</taxon>
        <taxon>Polystomatidae</taxon>
        <taxon>Protopolystoma</taxon>
    </lineage>
</organism>
<feature type="region of interest" description="Disordered" evidence="1">
    <location>
        <begin position="107"/>
        <end position="136"/>
    </location>
</feature>
<dbReference type="EMBL" id="CAAALY010277945">
    <property type="protein sequence ID" value="VEL42974.1"/>
    <property type="molecule type" value="Genomic_DNA"/>
</dbReference>
<protein>
    <recommendedName>
        <fullName evidence="5">Secreted protein</fullName>
    </recommendedName>
</protein>
<sequence length="149" mass="17076">MSVCLFVCTKSAIIAAVFSCHLFTTHTHTHTHTHTYAATRNGSELDNNKSTCCQRNRNGQFRRVWRYSRATATVVLWWSQRLHTSPTYRHTLPRDWAMRLGVSVRPRRGCPKVRSDQNGMATKVRPDDLGRGGFGDERVEMGRLKVGRM</sequence>
<evidence type="ECO:0000256" key="2">
    <source>
        <dbReference type="SAM" id="SignalP"/>
    </source>
</evidence>
<comment type="caution">
    <text evidence="3">The sequence shown here is derived from an EMBL/GenBank/DDBJ whole genome shotgun (WGS) entry which is preliminary data.</text>
</comment>
<dbReference type="Proteomes" id="UP000784294">
    <property type="component" value="Unassembled WGS sequence"/>
</dbReference>
<feature type="compositionally biased region" description="Basic and acidic residues" evidence="1">
    <location>
        <begin position="124"/>
        <end position="136"/>
    </location>
</feature>
<keyword evidence="2" id="KW-0732">Signal</keyword>
<feature type="chain" id="PRO_5018626936" description="Secreted protein" evidence="2">
    <location>
        <begin position="20"/>
        <end position="149"/>
    </location>
</feature>
<gene>
    <name evidence="3" type="ORF">PXEA_LOCUS36414</name>
</gene>
<proteinExistence type="predicted"/>
<feature type="signal peptide" evidence="2">
    <location>
        <begin position="1"/>
        <end position="19"/>
    </location>
</feature>
<name>A0A3S5BCL7_9PLAT</name>
<keyword evidence="4" id="KW-1185">Reference proteome</keyword>
<accession>A0A3S5BCL7</accession>
<evidence type="ECO:0000256" key="1">
    <source>
        <dbReference type="SAM" id="MobiDB-lite"/>
    </source>
</evidence>
<evidence type="ECO:0008006" key="5">
    <source>
        <dbReference type="Google" id="ProtNLM"/>
    </source>
</evidence>
<evidence type="ECO:0000313" key="3">
    <source>
        <dbReference type="EMBL" id="VEL42974.1"/>
    </source>
</evidence>